<evidence type="ECO:0000256" key="1">
    <source>
        <dbReference type="ARBA" id="ARBA00011738"/>
    </source>
</evidence>
<comment type="caution">
    <text evidence="3">The sequence shown here is derived from an EMBL/GenBank/DDBJ whole genome shotgun (WGS) entry which is preliminary data.</text>
</comment>
<reference evidence="3" key="1">
    <citation type="journal article" date="2021" name="Nat. Commun.">
        <title>Genetic determinants of endophytism in the Arabidopsis root mycobiome.</title>
        <authorList>
            <person name="Mesny F."/>
            <person name="Miyauchi S."/>
            <person name="Thiergart T."/>
            <person name="Pickel B."/>
            <person name="Atanasova L."/>
            <person name="Karlsson M."/>
            <person name="Huettel B."/>
            <person name="Barry K.W."/>
            <person name="Haridas S."/>
            <person name="Chen C."/>
            <person name="Bauer D."/>
            <person name="Andreopoulos W."/>
            <person name="Pangilinan J."/>
            <person name="LaButti K."/>
            <person name="Riley R."/>
            <person name="Lipzen A."/>
            <person name="Clum A."/>
            <person name="Drula E."/>
            <person name="Henrissat B."/>
            <person name="Kohler A."/>
            <person name="Grigoriev I.V."/>
            <person name="Martin F.M."/>
            <person name="Hacquard S."/>
        </authorList>
    </citation>
    <scope>NUCLEOTIDE SEQUENCE</scope>
    <source>
        <strain evidence="3">MPI-SDFR-AT-0117</strain>
    </source>
</reference>
<dbReference type="PANTHER" id="PTHR33178">
    <property type="match status" value="1"/>
</dbReference>
<dbReference type="AlphaFoldDB" id="A0A9P8VK34"/>
<dbReference type="PROSITE" id="PS51502">
    <property type="entry name" value="S_R_A_B_BARREL"/>
    <property type="match status" value="1"/>
</dbReference>
<evidence type="ECO:0000259" key="2">
    <source>
        <dbReference type="PROSITE" id="PS51502"/>
    </source>
</evidence>
<evidence type="ECO:0000313" key="3">
    <source>
        <dbReference type="EMBL" id="KAH6695109.1"/>
    </source>
</evidence>
<sequence length="111" mass="12050">MAPITHIVAVGFKDEVSAETIKETADGFFKLQQSCVNPATQQPYIVSIKGGKDNSPEGLQSGITHAFVVEFASEEDRDFYVKEDLVHRTFAQGLGSVLAKIIVTDFVAGVF</sequence>
<dbReference type="SMART" id="SM00886">
    <property type="entry name" value="Dabb"/>
    <property type="match status" value="1"/>
</dbReference>
<name>A0A9P8VK34_9PEZI</name>
<comment type="subunit">
    <text evidence="1">Homodimer.</text>
</comment>
<feature type="domain" description="Stress-response A/B barrel" evidence="2">
    <location>
        <begin position="4"/>
        <end position="106"/>
    </location>
</feature>
<dbReference type="OrthoDB" id="1601230at2759"/>
<accession>A0A9P8VK34</accession>
<organism evidence="3 4">
    <name type="scientific">Plectosphaerella plurivora</name>
    <dbReference type="NCBI Taxonomy" id="936078"/>
    <lineage>
        <taxon>Eukaryota</taxon>
        <taxon>Fungi</taxon>
        <taxon>Dikarya</taxon>
        <taxon>Ascomycota</taxon>
        <taxon>Pezizomycotina</taxon>
        <taxon>Sordariomycetes</taxon>
        <taxon>Hypocreomycetidae</taxon>
        <taxon>Glomerellales</taxon>
        <taxon>Plectosphaerellaceae</taxon>
        <taxon>Plectosphaerella</taxon>
    </lineage>
</organism>
<dbReference type="Proteomes" id="UP000770015">
    <property type="component" value="Unassembled WGS sequence"/>
</dbReference>
<gene>
    <name evidence="3" type="ORF">F5X68DRAFT_197939</name>
</gene>
<dbReference type="InterPro" id="IPR013097">
    <property type="entry name" value="Dabb"/>
</dbReference>
<proteinExistence type="predicted"/>
<dbReference type="InterPro" id="IPR011008">
    <property type="entry name" value="Dimeric_a/b-barrel"/>
</dbReference>
<dbReference type="EMBL" id="JAGSXJ010000002">
    <property type="protein sequence ID" value="KAH6695109.1"/>
    <property type="molecule type" value="Genomic_DNA"/>
</dbReference>
<dbReference type="Pfam" id="PF07876">
    <property type="entry name" value="Dabb"/>
    <property type="match status" value="1"/>
</dbReference>
<dbReference type="InterPro" id="IPR044662">
    <property type="entry name" value="HS1/DABB1-like"/>
</dbReference>
<protein>
    <submittedName>
        <fullName evidence="3">Stress responsive A/B barrel domain-containing protein</fullName>
    </submittedName>
</protein>
<dbReference type="PANTHER" id="PTHR33178:SF10">
    <property type="entry name" value="STRESS-RESPONSE A_B BARREL DOMAIN-CONTAINING PROTEIN"/>
    <property type="match status" value="1"/>
</dbReference>
<keyword evidence="4" id="KW-1185">Reference proteome</keyword>
<evidence type="ECO:0000313" key="4">
    <source>
        <dbReference type="Proteomes" id="UP000770015"/>
    </source>
</evidence>
<dbReference type="SUPFAM" id="SSF54909">
    <property type="entry name" value="Dimeric alpha+beta barrel"/>
    <property type="match status" value="1"/>
</dbReference>
<dbReference type="Gene3D" id="3.30.70.100">
    <property type="match status" value="1"/>
</dbReference>